<feature type="transmembrane region" description="Helical" evidence="6">
    <location>
        <begin position="432"/>
        <end position="454"/>
    </location>
</feature>
<organism evidence="8 9">
    <name type="scientific">Saimiri boliviensis boliviensis</name>
    <name type="common">Bolivian squirrel monkey</name>
    <dbReference type="NCBI Taxonomy" id="39432"/>
    <lineage>
        <taxon>Eukaryota</taxon>
        <taxon>Metazoa</taxon>
        <taxon>Chordata</taxon>
        <taxon>Craniata</taxon>
        <taxon>Vertebrata</taxon>
        <taxon>Euteleostomi</taxon>
        <taxon>Mammalia</taxon>
        <taxon>Eutheria</taxon>
        <taxon>Euarchontoglires</taxon>
        <taxon>Primates</taxon>
        <taxon>Haplorrhini</taxon>
        <taxon>Platyrrhini</taxon>
        <taxon>Cebidae</taxon>
        <taxon>Saimiriinae</taxon>
        <taxon>Saimiri</taxon>
    </lineage>
</organism>
<feature type="transmembrane region" description="Helical" evidence="6">
    <location>
        <begin position="147"/>
        <end position="166"/>
    </location>
</feature>
<feature type="transmembrane region" description="Helical" evidence="6">
    <location>
        <begin position="407"/>
        <end position="426"/>
    </location>
</feature>
<evidence type="ECO:0000256" key="6">
    <source>
        <dbReference type="SAM" id="Phobius"/>
    </source>
</evidence>
<dbReference type="GO" id="GO:0022857">
    <property type="term" value="F:transmembrane transporter activity"/>
    <property type="evidence" value="ECO:0007669"/>
    <property type="project" value="InterPro"/>
</dbReference>
<evidence type="ECO:0000313" key="8">
    <source>
        <dbReference type="Ensembl" id="ENSSBOP00000019221.1"/>
    </source>
</evidence>
<dbReference type="InterPro" id="IPR011701">
    <property type="entry name" value="MFS"/>
</dbReference>
<comment type="similarity">
    <text evidence="2">Belongs to the major facilitator (TC 2.A.1) superfamily. Organic cation transporter (TC 2.A.1.19) family.</text>
</comment>
<evidence type="ECO:0000256" key="4">
    <source>
        <dbReference type="ARBA" id="ARBA00022989"/>
    </source>
</evidence>
<dbReference type="GeneTree" id="ENSGT00940000167143"/>
<feature type="transmembrane region" description="Helical" evidence="6">
    <location>
        <begin position="234"/>
        <end position="254"/>
    </location>
</feature>
<feature type="transmembrane region" description="Helical" evidence="6">
    <location>
        <begin position="498"/>
        <end position="515"/>
    </location>
</feature>
<dbReference type="PROSITE" id="PS50850">
    <property type="entry name" value="MFS"/>
    <property type="match status" value="1"/>
</dbReference>
<dbReference type="Ensembl" id="ENSSBOT00000036039.1">
    <property type="protein sequence ID" value="ENSSBOP00000019221.1"/>
    <property type="gene ID" value="ENSSBOG00000026216.1"/>
</dbReference>
<feature type="transmembrane region" description="Helical" evidence="6">
    <location>
        <begin position="379"/>
        <end position="400"/>
    </location>
</feature>
<dbReference type="CDD" id="cd17374">
    <property type="entry name" value="MFS_OAT"/>
    <property type="match status" value="1"/>
</dbReference>
<feature type="transmembrane region" description="Helical" evidence="6">
    <location>
        <begin position="204"/>
        <end position="222"/>
    </location>
</feature>
<name>A0A2K6THX5_SAIBB</name>
<feature type="transmembrane region" description="Helical" evidence="6">
    <location>
        <begin position="260"/>
        <end position="280"/>
    </location>
</feature>
<dbReference type="Proteomes" id="UP000233220">
    <property type="component" value="Unplaced"/>
</dbReference>
<dbReference type="STRING" id="39432.ENSSBOP00000019221"/>
<evidence type="ECO:0000256" key="3">
    <source>
        <dbReference type="ARBA" id="ARBA00022692"/>
    </source>
</evidence>
<dbReference type="InterPro" id="IPR036259">
    <property type="entry name" value="MFS_trans_sf"/>
</dbReference>
<evidence type="ECO:0000256" key="2">
    <source>
        <dbReference type="ARBA" id="ARBA00009203"/>
    </source>
</evidence>
<proteinExistence type="inferred from homology"/>
<feature type="transmembrane region" description="Helical" evidence="6">
    <location>
        <begin position="12"/>
        <end position="32"/>
    </location>
</feature>
<comment type="subcellular location">
    <subcellularLocation>
        <location evidence="1">Membrane</location>
        <topology evidence="1">Multi-pass membrane protein</topology>
    </subcellularLocation>
</comment>
<keyword evidence="5 6" id="KW-0472">Membrane</keyword>
<reference evidence="8" key="2">
    <citation type="submission" date="2025-09" db="UniProtKB">
        <authorList>
            <consortium name="Ensembl"/>
        </authorList>
    </citation>
    <scope>IDENTIFICATION</scope>
</reference>
<dbReference type="PANTHER" id="PTHR24064">
    <property type="entry name" value="SOLUTE CARRIER FAMILY 22 MEMBER"/>
    <property type="match status" value="1"/>
</dbReference>
<keyword evidence="4 6" id="KW-1133">Transmembrane helix</keyword>
<reference evidence="8" key="1">
    <citation type="submission" date="2025-08" db="UniProtKB">
        <authorList>
            <consortium name="Ensembl"/>
        </authorList>
    </citation>
    <scope>IDENTIFICATION</scope>
</reference>
<evidence type="ECO:0000313" key="9">
    <source>
        <dbReference type="Proteomes" id="UP000233220"/>
    </source>
</evidence>
<gene>
    <name evidence="8" type="primary">SLC22A25</name>
</gene>
<dbReference type="GO" id="GO:0016020">
    <property type="term" value="C:membrane"/>
    <property type="evidence" value="ECO:0007669"/>
    <property type="project" value="UniProtKB-SubCell"/>
</dbReference>
<dbReference type="Gene3D" id="1.20.1250.20">
    <property type="entry name" value="MFS general substrate transporter like domains"/>
    <property type="match status" value="1"/>
</dbReference>
<dbReference type="OMA" id="VEWITHR"/>
<evidence type="ECO:0000256" key="1">
    <source>
        <dbReference type="ARBA" id="ARBA00004141"/>
    </source>
</evidence>
<dbReference type="Pfam" id="PF07690">
    <property type="entry name" value="MFS_1"/>
    <property type="match status" value="1"/>
</dbReference>
<protein>
    <submittedName>
        <fullName evidence="8">Solute carrier family 22 member 25</fullName>
    </submittedName>
</protein>
<evidence type="ECO:0000256" key="5">
    <source>
        <dbReference type="ARBA" id="ARBA00023136"/>
    </source>
</evidence>
<accession>A0A2K6THX5</accession>
<dbReference type="FunFam" id="1.20.1250.20:FF:000023">
    <property type="entry name" value="Solute carrier family 22 member 6"/>
    <property type="match status" value="1"/>
</dbReference>
<keyword evidence="3 6" id="KW-0812">Transmembrane</keyword>
<keyword evidence="9" id="KW-1185">Reference proteome</keyword>
<dbReference type="GeneID" id="101043682"/>
<dbReference type="SUPFAM" id="SSF103473">
    <property type="entry name" value="MFS general substrate transporter"/>
    <property type="match status" value="1"/>
</dbReference>
<feature type="transmembrane region" description="Helical" evidence="6">
    <location>
        <begin position="178"/>
        <end position="198"/>
    </location>
</feature>
<feature type="domain" description="Major facilitator superfamily (MFS) profile" evidence="7">
    <location>
        <begin position="66"/>
        <end position="520"/>
    </location>
</feature>
<dbReference type="AlphaFoldDB" id="A0A2K6THX5"/>
<feature type="transmembrane region" description="Helical" evidence="6">
    <location>
        <begin position="475"/>
        <end position="492"/>
    </location>
</feature>
<dbReference type="KEGG" id="sbq:101043682"/>
<evidence type="ECO:0000259" key="7">
    <source>
        <dbReference type="PROSITE" id="PS50850"/>
    </source>
</evidence>
<dbReference type="InterPro" id="IPR020846">
    <property type="entry name" value="MFS_dom"/>
</dbReference>
<sequence>MAFQDLLNQVRGLGRFQILQMVFLIMFSIIVYHHTRLENFTTFTPDHRCWVHILDNDTVPDNNSGTLSQDALLRISIPFDSNLRPEKCRRFVRPQWHLLHLNGTFPNTSEPDTEPCVDGWVYDQTSFPSTIVTKWNLVCDAQSLNSVAKFLFMAGMMVGGNLYGHLSDRFGRKLVLRWCYLQLAIVGTCAAFAPTILVYCSLRFLAGTATIGIFTNTILLIVEWTPHQFHVMALTLMLCASGIGPITLGGLAFVIRDQQILQLVMSAPCFVFSLFSGWLAESARWLIINNKPEEGLKELRKIAHRNGIKNAEGILTMEVLRSAMKHELEDAQKKYSLGELLRMPNICKRICILSFGRFANTLPFWGFNLHLQHLGNDIFLLQTLFGVVILLAICVAPWALKHMNRRVSQMFLLSLLSVCTLAIIFVPQEMQTLRVVFAVVGLGASALANTIGIAQGNELIPSIIRGRSMGITSTFGNIGAALSPLVIILSIYSPSLPWIIYGVFPILSGLVILLLPETRNKPLPDSIQDVENEKRCSRRAGQEDTCSTVTRF</sequence>